<keyword evidence="1" id="KW-0472">Membrane</keyword>
<sequence>MVEILILLALVAFIVVATARFKFSPFLVLLLAALIGAIAYRIPLADVVGTATESFGKVIGSIGIVIVLGTIIGVILERSGAAIAMAQAIIRVLGKRFPTLTMSVIGYIVSIPVFCDSGYVILNSLRRSLARQLQVSPAAMAIALMTGLFATHGLVPPTPGPIAAAGNLGATDQLGQIILWGLLVAAVSAGAGLLWANRFLKRDVPLLPDEDEDRLDAEADEVATTGLPSAFASFAPIRIPILLICLASIAKLPGKPFGEGVFFDIVAFLGAPAVALLLGLAAAFPLLRRTSVVAGGDGESRTSQFNSSVEEGIRVAAPIILITGAGAAFGGVLGASPLTDVLTNAFGGLGWGVWVPFIVAAALKSAQGSSTVALVTTSAMMAPLLGSLGLDSPMGLVLTVLAIGAGGMVVSHANDSFFWVVSRMSRFSVATAYRIQTTATLSQGVAAMLTVWVLSLILL</sequence>
<gene>
    <name evidence="2" type="ORF">BSZ39_09690</name>
</gene>
<evidence type="ECO:0000313" key="2">
    <source>
        <dbReference type="EMBL" id="OKL53413.1"/>
    </source>
</evidence>
<dbReference type="PANTHER" id="PTHR30354:SF11">
    <property type="entry name" value="PERMEASE"/>
    <property type="match status" value="1"/>
</dbReference>
<dbReference type="InterPro" id="IPR003474">
    <property type="entry name" value="Glcn_transporter"/>
</dbReference>
<accession>A0A1Q5Q0J8</accession>
<dbReference type="Pfam" id="PF02447">
    <property type="entry name" value="GntP_permease"/>
    <property type="match status" value="1"/>
</dbReference>
<organism evidence="2 3">
    <name type="scientific">Bowdeniella nasicola</name>
    <dbReference type="NCBI Taxonomy" id="208480"/>
    <lineage>
        <taxon>Bacteria</taxon>
        <taxon>Bacillati</taxon>
        <taxon>Actinomycetota</taxon>
        <taxon>Actinomycetes</taxon>
        <taxon>Actinomycetales</taxon>
        <taxon>Actinomycetaceae</taxon>
        <taxon>Bowdeniella</taxon>
    </lineage>
</organism>
<dbReference type="STRING" id="208480.SAMN02910418_01905"/>
<feature type="transmembrane region" description="Helical" evidence="1">
    <location>
        <begin position="134"/>
        <end position="154"/>
    </location>
</feature>
<protein>
    <submittedName>
        <fullName evidence="2">Gluconate transporter</fullName>
    </submittedName>
</protein>
<feature type="transmembrane region" description="Helical" evidence="1">
    <location>
        <begin position="370"/>
        <end position="390"/>
    </location>
</feature>
<keyword evidence="1" id="KW-0812">Transmembrane</keyword>
<feature type="transmembrane region" description="Helical" evidence="1">
    <location>
        <begin position="341"/>
        <end position="363"/>
    </location>
</feature>
<feature type="transmembrane region" description="Helical" evidence="1">
    <location>
        <begin position="441"/>
        <end position="458"/>
    </location>
</feature>
<feature type="transmembrane region" description="Helical" evidence="1">
    <location>
        <begin position="104"/>
        <end position="122"/>
    </location>
</feature>
<dbReference type="RefSeq" id="WP_073717134.1">
    <property type="nucleotide sequence ID" value="NZ_MQVR01000063.1"/>
</dbReference>
<reference evidence="3" key="1">
    <citation type="submission" date="2016-12" db="EMBL/GenBank/DDBJ databases">
        <authorList>
            <person name="Meng X."/>
        </authorList>
    </citation>
    <scope>NUCLEOTIDE SEQUENCE [LARGE SCALE GENOMIC DNA]</scope>
    <source>
        <strain evidence="3">DSM 19116</strain>
    </source>
</reference>
<dbReference type="GO" id="GO:0005886">
    <property type="term" value="C:plasma membrane"/>
    <property type="evidence" value="ECO:0007669"/>
    <property type="project" value="TreeGrafter"/>
</dbReference>
<dbReference type="EMBL" id="MQVR01000063">
    <property type="protein sequence ID" value="OKL53413.1"/>
    <property type="molecule type" value="Genomic_DNA"/>
</dbReference>
<dbReference type="PANTHER" id="PTHR30354">
    <property type="entry name" value="GNT FAMILY GLUCONATE TRANSPORTER"/>
    <property type="match status" value="1"/>
</dbReference>
<evidence type="ECO:0000313" key="3">
    <source>
        <dbReference type="Proteomes" id="UP000185628"/>
    </source>
</evidence>
<feature type="transmembrane region" description="Helical" evidence="1">
    <location>
        <begin position="396"/>
        <end position="421"/>
    </location>
</feature>
<feature type="transmembrane region" description="Helical" evidence="1">
    <location>
        <begin position="262"/>
        <end position="287"/>
    </location>
</feature>
<dbReference type="GO" id="GO:0015128">
    <property type="term" value="F:gluconate transmembrane transporter activity"/>
    <property type="evidence" value="ECO:0007669"/>
    <property type="project" value="InterPro"/>
</dbReference>
<proteinExistence type="predicted"/>
<feature type="transmembrane region" description="Helical" evidence="1">
    <location>
        <begin position="29"/>
        <end position="48"/>
    </location>
</feature>
<dbReference type="AlphaFoldDB" id="A0A1Q5Q0J8"/>
<name>A0A1Q5Q0J8_9ACTO</name>
<evidence type="ECO:0000256" key="1">
    <source>
        <dbReference type="SAM" id="Phobius"/>
    </source>
</evidence>
<feature type="transmembrane region" description="Helical" evidence="1">
    <location>
        <begin position="315"/>
        <end position="335"/>
    </location>
</feature>
<feature type="transmembrane region" description="Helical" evidence="1">
    <location>
        <begin position="55"/>
        <end position="76"/>
    </location>
</feature>
<feature type="transmembrane region" description="Helical" evidence="1">
    <location>
        <begin position="230"/>
        <end position="250"/>
    </location>
</feature>
<dbReference type="Proteomes" id="UP000185628">
    <property type="component" value="Unassembled WGS sequence"/>
</dbReference>
<dbReference type="OrthoDB" id="4325159at2"/>
<feature type="transmembrane region" description="Helical" evidence="1">
    <location>
        <begin position="174"/>
        <end position="196"/>
    </location>
</feature>
<keyword evidence="1" id="KW-1133">Transmembrane helix</keyword>
<comment type="caution">
    <text evidence="2">The sequence shown here is derived from an EMBL/GenBank/DDBJ whole genome shotgun (WGS) entry which is preliminary data.</text>
</comment>
<keyword evidence="3" id="KW-1185">Reference proteome</keyword>